<dbReference type="EMBL" id="AAHIXF010000001">
    <property type="protein sequence ID" value="EBW6607742.1"/>
    <property type="molecule type" value="Genomic_DNA"/>
</dbReference>
<gene>
    <name evidence="1" type="ORF">DP785_02460</name>
</gene>
<comment type="caution">
    <text evidence="1">The sequence shown here is derived from an EMBL/GenBank/DDBJ whole genome shotgun (WGS) entry which is preliminary data.</text>
</comment>
<dbReference type="AlphaFoldDB" id="A0A5W3IF19"/>
<dbReference type="InterPro" id="IPR024252">
    <property type="entry name" value="DUF2528"/>
</dbReference>
<reference evidence="1" key="1">
    <citation type="submission" date="2018-06" db="EMBL/GenBank/DDBJ databases">
        <authorList>
            <person name="Ashton P.M."/>
            <person name="Dallman T."/>
            <person name="Nair S."/>
            <person name="De Pinna E."/>
            <person name="Peters T."/>
            <person name="Grant K."/>
        </authorList>
    </citation>
    <scope>NUCLEOTIDE SEQUENCE</scope>
    <source>
        <strain evidence="1">246187</strain>
    </source>
</reference>
<evidence type="ECO:0000313" key="1">
    <source>
        <dbReference type="EMBL" id="EBW6607742.1"/>
    </source>
</evidence>
<evidence type="ECO:0008006" key="2">
    <source>
        <dbReference type="Google" id="ProtNLM"/>
    </source>
</evidence>
<accession>A0A5W3IF19</accession>
<organism evidence="1">
    <name type="scientific">Salmonella muenchen</name>
    <dbReference type="NCBI Taxonomy" id="596"/>
    <lineage>
        <taxon>Bacteria</taxon>
        <taxon>Pseudomonadati</taxon>
        <taxon>Pseudomonadota</taxon>
        <taxon>Gammaproteobacteria</taxon>
        <taxon>Enterobacterales</taxon>
        <taxon>Enterobacteriaceae</taxon>
        <taxon>Salmonella</taxon>
    </lineage>
</organism>
<proteinExistence type="predicted"/>
<protein>
    <recommendedName>
        <fullName evidence="2">DUF2528 family protein</fullName>
    </recommendedName>
</protein>
<sequence length="122" mass="14028">MADIKTYEIDYDLKASVTIEIDYDIVSEAYLHELNNFWTNANWRVKRDGGVLNAVLKMLAREIMYIQFMAGYTVDGLIKQFDWDSGNGQEGWPPMDGSHGIKIIDTEDLELDTDDMTIKQID</sequence>
<dbReference type="Pfam" id="PF10800">
    <property type="entry name" value="DUF2528"/>
    <property type="match status" value="1"/>
</dbReference>
<name>A0A5W3IF19_SALMU</name>